<evidence type="ECO:0000256" key="1">
    <source>
        <dbReference type="SAM" id="MobiDB-lite"/>
    </source>
</evidence>
<protein>
    <recommendedName>
        <fullName evidence="2">Thioredoxin domain-containing protein</fullName>
    </recommendedName>
</protein>
<dbReference type="PROSITE" id="PS51352">
    <property type="entry name" value="THIOREDOXIN_2"/>
    <property type="match status" value="1"/>
</dbReference>
<evidence type="ECO:0000313" key="3">
    <source>
        <dbReference type="EMBL" id="KAF2005843.1"/>
    </source>
</evidence>
<dbReference type="InterPro" id="IPR032801">
    <property type="entry name" value="PXL2A/B/C"/>
</dbReference>
<organism evidence="3 4">
    <name type="scientific">Amniculicola lignicola CBS 123094</name>
    <dbReference type="NCBI Taxonomy" id="1392246"/>
    <lineage>
        <taxon>Eukaryota</taxon>
        <taxon>Fungi</taxon>
        <taxon>Dikarya</taxon>
        <taxon>Ascomycota</taxon>
        <taxon>Pezizomycotina</taxon>
        <taxon>Dothideomycetes</taxon>
        <taxon>Pleosporomycetidae</taxon>
        <taxon>Pleosporales</taxon>
        <taxon>Amniculicolaceae</taxon>
        <taxon>Amniculicola</taxon>
    </lineage>
</organism>
<dbReference type="Pfam" id="PF13911">
    <property type="entry name" value="AhpC-TSA_2"/>
    <property type="match status" value="1"/>
</dbReference>
<evidence type="ECO:0000259" key="2">
    <source>
        <dbReference type="PROSITE" id="PS51352"/>
    </source>
</evidence>
<dbReference type="EMBL" id="ML977561">
    <property type="protein sequence ID" value="KAF2005843.1"/>
    <property type="molecule type" value="Genomic_DNA"/>
</dbReference>
<dbReference type="OrthoDB" id="40334at2759"/>
<dbReference type="InterPro" id="IPR013766">
    <property type="entry name" value="Thioredoxin_domain"/>
</dbReference>
<gene>
    <name evidence="3" type="ORF">P154DRAFT_551166</name>
</gene>
<dbReference type="Gene3D" id="3.40.30.10">
    <property type="entry name" value="Glutaredoxin"/>
    <property type="match status" value="1"/>
</dbReference>
<dbReference type="SUPFAM" id="SSF52833">
    <property type="entry name" value="Thioredoxin-like"/>
    <property type="match status" value="1"/>
</dbReference>
<dbReference type="InterPro" id="IPR036249">
    <property type="entry name" value="Thioredoxin-like_sf"/>
</dbReference>
<name>A0A6A5WVL5_9PLEO</name>
<evidence type="ECO:0000313" key="4">
    <source>
        <dbReference type="Proteomes" id="UP000799779"/>
    </source>
</evidence>
<feature type="region of interest" description="Disordered" evidence="1">
    <location>
        <begin position="1"/>
        <end position="36"/>
    </location>
</feature>
<dbReference type="PANTHER" id="PTHR42336:SF1">
    <property type="entry name" value="ALKYL HYDROPEROXIDE REDUCTASE SUBUNIT C_ THIOL SPECIFIC ANTIOXIDANT DOMAIN-CONTAINING PROTEIN"/>
    <property type="match status" value="1"/>
</dbReference>
<dbReference type="Proteomes" id="UP000799779">
    <property type="component" value="Unassembled WGS sequence"/>
</dbReference>
<dbReference type="AlphaFoldDB" id="A0A6A5WVL5"/>
<reference evidence="3" key="1">
    <citation type="journal article" date="2020" name="Stud. Mycol.">
        <title>101 Dothideomycetes genomes: a test case for predicting lifestyles and emergence of pathogens.</title>
        <authorList>
            <person name="Haridas S."/>
            <person name="Albert R."/>
            <person name="Binder M."/>
            <person name="Bloem J."/>
            <person name="Labutti K."/>
            <person name="Salamov A."/>
            <person name="Andreopoulos B."/>
            <person name="Baker S."/>
            <person name="Barry K."/>
            <person name="Bills G."/>
            <person name="Bluhm B."/>
            <person name="Cannon C."/>
            <person name="Castanera R."/>
            <person name="Culley D."/>
            <person name="Daum C."/>
            <person name="Ezra D."/>
            <person name="Gonzalez J."/>
            <person name="Henrissat B."/>
            <person name="Kuo A."/>
            <person name="Liang C."/>
            <person name="Lipzen A."/>
            <person name="Lutzoni F."/>
            <person name="Magnuson J."/>
            <person name="Mondo S."/>
            <person name="Nolan M."/>
            <person name="Ohm R."/>
            <person name="Pangilinan J."/>
            <person name="Park H.-J."/>
            <person name="Ramirez L."/>
            <person name="Alfaro M."/>
            <person name="Sun H."/>
            <person name="Tritt A."/>
            <person name="Yoshinaga Y."/>
            <person name="Zwiers L.-H."/>
            <person name="Turgeon B."/>
            <person name="Goodwin S."/>
            <person name="Spatafora J."/>
            <person name="Crous P."/>
            <person name="Grigoriev I."/>
        </authorList>
    </citation>
    <scope>NUCLEOTIDE SEQUENCE</scope>
    <source>
        <strain evidence="3">CBS 123094</strain>
    </source>
</reference>
<sequence>MTWQTELQSWRFPTNITTSGPPAVGQKAPETSKLGGLGKDGKPVVVTFLRHCGCPFAEKTFKSMRDTAPTHPDIRFIAVSHSDQEATNRWLEALGGPADVEVVIDPERESYAAWGLGVTSFWHVLNPWSLYAVYTLGKQDNIWNRDTESGTRWQSSGSFAVGGDGTVKWGGASGSADYVPGFEEAVGEVERKG</sequence>
<dbReference type="PANTHER" id="PTHR42336">
    <property type="entry name" value="THIOREDOXIN DOMAIN-CONTAINING PROTEIN-RELATED"/>
    <property type="match status" value="1"/>
</dbReference>
<accession>A0A6A5WVL5</accession>
<feature type="compositionally biased region" description="Polar residues" evidence="1">
    <location>
        <begin position="1"/>
        <end position="20"/>
    </location>
</feature>
<keyword evidence="4" id="KW-1185">Reference proteome</keyword>
<proteinExistence type="predicted"/>
<feature type="domain" description="Thioredoxin" evidence="2">
    <location>
        <begin position="22"/>
        <end position="191"/>
    </location>
</feature>